<dbReference type="InterPro" id="IPR045518">
    <property type="entry name" value="2EXR"/>
</dbReference>
<proteinExistence type="predicted"/>
<keyword evidence="3" id="KW-1185">Reference proteome</keyword>
<accession>A0ABR1TXN8</accession>
<evidence type="ECO:0000313" key="3">
    <source>
        <dbReference type="Proteomes" id="UP001444661"/>
    </source>
</evidence>
<organism evidence="2 3">
    <name type="scientific">Apiospora rasikravindrae</name>
    <dbReference type="NCBI Taxonomy" id="990691"/>
    <lineage>
        <taxon>Eukaryota</taxon>
        <taxon>Fungi</taxon>
        <taxon>Dikarya</taxon>
        <taxon>Ascomycota</taxon>
        <taxon>Pezizomycotina</taxon>
        <taxon>Sordariomycetes</taxon>
        <taxon>Xylariomycetidae</taxon>
        <taxon>Amphisphaeriales</taxon>
        <taxon>Apiosporaceae</taxon>
        <taxon>Apiospora</taxon>
    </lineage>
</organism>
<dbReference type="PANTHER" id="PTHR35910:SF6">
    <property type="entry name" value="2EXR DOMAIN-CONTAINING PROTEIN"/>
    <property type="match status" value="1"/>
</dbReference>
<gene>
    <name evidence="2" type="ORF">PG993_002757</name>
</gene>
<evidence type="ECO:0000313" key="2">
    <source>
        <dbReference type="EMBL" id="KAK8051372.1"/>
    </source>
</evidence>
<evidence type="ECO:0000259" key="1">
    <source>
        <dbReference type="Pfam" id="PF20150"/>
    </source>
</evidence>
<protein>
    <recommendedName>
        <fullName evidence="1">2EXR domain-containing protein</fullName>
    </recommendedName>
</protein>
<name>A0ABR1TXN8_9PEZI</name>
<feature type="domain" description="2EXR" evidence="1">
    <location>
        <begin position="6"/>
        <end position="87"/>
    </location>
</feature>
<reference evidence="2 3" key="1">
    <citation type="submission" date="2023-01" db="EMBL/GenBank/DDBJ databases">
        <title>Analysis of 21 Apiospora genomes using comparative genomics revels a genus with tremendous synthesis potential of carbohydrate active enzymes and secondary metabolites.</title>
        <authorList>
            <person name="Sorensen T."/>
        </authorList>
    </citation>
    <scope>NUCLEOTIDE SEQUENCE [LARGE SCALE GENOMIC DNA]</scope>
    <source>
        <strain evidence="2 3">CBS 33761</strain>
    </source>
</reference>
<dbReference type="Proteomes" id="UP001444661">
    <property type="component" value="Unassembled WGS sequence"/>
</dbReference>
<dbReference type="Pfam" id="PF20150">
    <property type="entry name" value="2EXR"/>
    <property type="match status" value="1"/>
</dbReference>
<comment type="caution">
    <text evidence="2">The sequence shown here is derived from an EMBL/GenBank/DDBJ whole genome shotgun (WGS) entry which is preliminary data.</text>
</comment>
<dbReference type="PANTHER" id="PTHR35910">
    <property type="entry name" value="2EXR DOMAIN-CONTAINING PROTEIN"/>
    <property type="match status" value="1"/>
</dbReference>
<dbReference type="EMBL" id="JAQQWK010000002">
    <property type="protein sequence ID" value="KAK8051372.1"/>
    <property type="molecule type" value="Genomic_DNA"/>
</dbReference>
<sequence>MSCRSFHLFSALPLEIRWQIWRLSCQPRVVEVSYKSDEDCCRTTTEPPPVFHVCRESRQEASRLYKTLFGTRTHEPRIYFHPAIDTLYLPRPPYMGYDDACRDFAELVTDVPEVQNLALDHVNPAIRRPWETYNKYVLMQSFTHVTEVYLVLDSNSDPTPDLNTHGFLKLTEPIGDPTSISQLLADLKDSFTYEAGASFSDDKVDEGHAKAPPLVLKSKISSSYLRLL</sequence>